<feature type="domain" description="SF3 helicase" evidence="5">
    <location>
        <begin position="614"/>
        <end position="777"/>
    </location>
</feature>
<feature type="compositionally biased region" description="Low complexity" evidence="4">
    <location>
        <begin position="231"/>
        <end position="242"/>
    </location>
</feature>
<keyword evidence="1" id="KW-0547">Nucleotide-binding</keyword>
<reference evidence="6 7" key="1">
    <citation type="submission" date="2020-12" db="EMBL/GenBank/DDBJ databases">
        <title>Sphingomonas sp.</title>
        <authorList>
            <person name="Kim M.K."/>
        </authorList>
    </citation>
    <scope>NUCLEOTIDE SEQUENCE [LARGE SCALE GENOMIC DNA]</scope>
    <source>
        <strain evidence="6 7">BT552</strain>
    </source>
</reference>
<feature type="region of interest" description="Disordered" evidence="4">
    <location>
        <begin position="223"/>
        <end position="242"/>
    </location>
</feature>
<dbReference type="SMART" id="SM00943">
    <property type="entry name" value="Prim-Pol"/>
    <property type="match status" value="1"/>
</dbReference>
<dbReference type="Gene3D" id="3.40.50.300">
    <property type="entry name" value="P-loop containing nucleotide triphosphate hydrolases"/>
    <property type="match status" value="1"/>
</dbReference>
<proteinExistence type="predicted"/>
<evidence type="ECO:0000256" key="2">
    <source>
        <dbReference type="ARBA" id="ARBA00022801"/>
    </source>
</evidence>
<protein>
    <submittedName>
        <fullName evidence="6">Bifunctional DNA primase/polymerase</fullName>
    </submittedName>
</protein>
<sequence length="939" mass="101681">MSVNTTTSPMCEAALEFARRGWPVFPCNDRNGRPLLGRDRDEENKPIPNSGGLTKATCDEDQIRAWWTKWPLANIGLSAGAGGLLLIDFDPRVDEYVDSETGEIEQDVWTVDRLKAALMADMGCPLPATLTSLTPSGGEHHWFLMPEGEPIGNRGNLPRHIDVRGLGGYVIAPPSVRLGDLDQGGKKGPGAYTWTSGDWTNPDAVKPAPAELVRILRDRKAKAPARDRSVAPAAPMSTAAQADDAQRHYALRALDEELAELERTPEGGGRYGGRNAGIYHAAMKLGGFVLAGALRESVVRAAIEAVVRSMPNNADMNGALAAIDNGFNNAQPRDLSAVGAQAARGRDSGRSTSSRSPRASGASSRSTPPSPAGDENEPSSHPGGTAPERVQKGAGGEEAARACAFLPQTDLGNLERFLTRHGADFLYVEQWGWLAWDGRRWNRDMAVSLLGRAVQDAMRAIQEEAEFVRSTGIPSEAPAGWDAEQLRAHGEQQKGKLDRVVKVARDDTITLLSDMISRWGRTSEGAGHISSVPKMAEARLAARPGDFDADPLLVNVANGTLVFARPVDGRPATVRRIKPRREDRITKVGTAAYDPDAICAAYDGFLARVQPEQEMRDFLDVWAGYNMLGDASAQKMAIFYGEGANGKGVWINTKRAILGDYAWAASINTFVEAGGSRKGSDASPDLAALSGRRMVYANEADEGAKLSDALVKELTSDEPKGGVRELMKPPFELIITFKNTIIANNKPRIGTDHGIRRRIQLVPWDIIIPDAEQDLQLKAKLVREADGILNRMVRGALQYLTSGLPLPATIREATEAYLDENDILGKFLGLCIEKSPGDTIGSTALHELFAAWQAWAQLLPASGKAWSPKYLATQLERKGFHKRKSSSMIWSDIWALYAATDFVRDGRPVESDLPAPRHKDGAAPSPRPSSGFDDDDLPP</sequence>
<dbReference type="Pfam" id="PF09250">
    <property type="entry name" value="Prim-Pol"/>
    <property type="match status" value="1"/>
</dbReference>
<keyword evidence="3" id="KW-0067">ATP-binding</keyword>
<keyword evidence="7" id="KW-1185">Reference proteome</keyword>
<feature type="region of interest" description="Disordered" evidence="4">
    <location>
        <begin position="33"/>
        <end position="53"/>
    </location>
</feature>
<dbReference type="Pfam" id="PF08706">
    <property type="entry name" value="D5_N"/>
    <property type="match status" value="1"/>
</dbReference>
<accession>A0ABS2D8J2</accession>
<dbReference type="InterPro" id="IPR015330">
    <property type="entry name" value="DNA_primase/pol_bifunc_N"/>
</dbReference>
<dbReference type="InterPro" id="IPR006500">
    <property type="entry name" value="Helicase_put_C_phage/plasmid"/>
</dbReference>
<organism evidence="6 7">
    <name type="scientific">Sphingomonas longa</name>
    <dbReference type="NCBI Taxonomy" id="2778730"/>
    <lineage>
        <taxon>Bacteria</taxon>
        <taxon>Pseudomonadati</taxon>
        <taxon>Pseudomonadota</taxon>
        <taxon>Alphaproteobacteria</taxon>
        <taxon>Sphingomonadales</taxon>
        <taxon>Sphingomonadaceae</taxon>
        <taxon>Sphingomonas</taxon>
    </lineage>
</organism>
<evidence type="ECO:0000256" key="1">
    <source>
        <dbReference type="ARBA" id="ARBA00022741"/>
    </source>
</evidence>
<feature type="compositionally biased region" description="Low complexity" evidence="4">
    <location>
        <begin position="350"/>
        <end position="367"/>
    </location>
</feature>
<dbReference type="Proteomes" id="UP000763641">
    <property type="component" value="Unassembled WGS sequence"/>
</dbReference>
<comment type="caution">
    <text evidence="6">The sequence shown here is derived from an EMBL/GenBank/DDBJ whole genome shotgun (WGS) entry which is preliminary data.</text>
</comment>
<evidence type="ECO:0000259" key="5">
    <source>
        <dbReference type="PROSITE" id="PS51206"/>
    </source>
</evidence>
<evidence type="ECO:0000256" key="3">
    <source>
        <dbReference type="ARBA" id="ARBA00022840"/>
    </source>
</evidence>
<dbReference type="InterPro" id="IPR014015">
    <property type="entry name" value="Helicase_SF3_DNA-vir"/>
</dbReference>
<feature type="compositionally biased region" description="Basic and acidic residues" evidence="4">
    <location>
        <begin position="33"/>
        <end position="45"/>
    </location>
</feature>
<feature type="region of interest" description="Disordered" evidence="4">
    <location>
        <begin position="908"/>
        <end position="939"/>
    </location>
</feature>
<dbReference type="NCBIfam" id="TIGR01613">
    <property type="entry name" value="primase_Cterm"/>
    <property type="match status" value="1"/>
</dbReference>
<dbReference type="CDD" id="cd04859">
    <property type="entry name" value="Prim_Pol"/>
    <property type="match status" value="1"/>
</dbReference>
<dbReference type="InterPro" id="IPR027417">
    <property type="entry name" value="P-loop_NTPase"/>
</dbReference>
<evidence type="ECO:0000256" key="4">
    <source>
        <dbReference type="SAM" id="MobiDB-lite"/>
    </source>
</evidence>
<dbReference type="PANTHER" id="PTHR35372:SF2">
    <property type="entry name" value="SF3 HELICASE DOMAIN-CONTAINING PROTEIN"/>
    <property type="match status" value="1"/>
</dbReference>
<dbReference type="EMBL" id="JAFEMC010000002">
    <property type="protein sequence ID" value="MBM6576359.1"/>
    <property type="molecule type" value="Genomic_DNA"/>
</dbReference>
<dbReference type="SMART" id="SM00885">
    <property type="entry name" value="D5_N"/>
    <property type="match status" value="1"/>
</dbReference>
<name>A0ABS2D8J2_9SPHN</name>
<gene>
    <name evidence="6" type="ORF">ILT43_08235</name>
</gene>
<keyword evidence="2" id="KW-0378">Hydrolase</keyword>
<dbReference type="PANTHER" id="PTHR35372">
    <property type="entry name" value="ATP BINDING PROTEIN-RELATED"/>
    <property type="match status" value="1"/>
</dbReference>
<feature type="region of interest" description="Disordered" evidence="4">
    <location>
        <begin position="337"/>
        <end position="396"/>
    </location>
</feature>
<evidence type="ECO:0000313" key="7">
    <source>
        <dbReference type="Proteomes" id="UP000763641"/>
    </source>
</evidence>
<dbReference type="InterPro" id="IPR051620">
    <property type="entry name" value="ORF904-like_C"/>
</dbReference>
<dbReference type="InterPro" id="IPR014818">
    <property type="entry name" value="Phage/plasmid_primase_P4_C"/>
</dbReference>
<feature type="compositionally biased region" description="Basic and acidic residues" evidence="4">
    <location>
        <begin position="908"/>
        <end position="921"/>
    </location>
</feature>
<dbReference type="SUPFAM" id="SSF56747">
    <property type="entry name" value="Prim-pol domain"/>
    <property type="match status" value="1"/>
</dbReference>
<dbReference type="PROSITE" id="PS51206">
    <property type="entry name" value="SF3_HELICASE_1"/>
    <property type="match status" value="1"/>
</dbReference>
<evidence type="ECO:0000313" key="6">
    <source>
        <dbReference type="EMBL" id="MBM6576359.1"/>
    </source>
</evidence>
<dbReference type="RefSeq" id="WP_204198233.1">
    <property type="nucleotide sequence ID" value="NZ_JAFEMC010000002.1"/>
</dbReference>